<comment type="caution">
    <text evidence="10">The sequence shown here is derived from an EMBL/GenBank/DDBJ whole genome shotgun (WGS) entry which is preliminary data.</text>
</comment>
<evidence type="ECO:0000259" key="7">
    <source>
        <dbReference type="Pfam" id="PF02631"/>
    </source>
</evidence>
<evidence type="ECO:0000256" key="2">
    <source>
        <dbReference type="ARBA" id="ARBA00004496"/>
    </source>
</evidence>
<evidence type="ECO:0000259" key="9">
    <source>
        <dbReference type="Pfam" id="PF21982"/>
    </source>
</evidence>
<keyword evidence="11" id="KW-1185">Reference proteome</keyword>
<dbReference type="NCBIfam" id="NF010733">
    <property type="entry name" value="PRK14135.1"/>
    <property type="match status" value="1"/>
</dbReference>
<feature type="domain" description="RecX first three-helical" evidence="9">
    <location>
        <begin position="60"/>
        <end position="98"/>
    </location>
</feature>
<evidence type="ECO:0000256" key="3">
    <source>
        <dbReference type="ARBA" id="ARBA00009695"/>
    </source>
</evidence>
<dbReference type="RefSeq" id="WP_070792372.1">
    <property type="nucleotide sequence ID" value="NZ_MKIR01000021.1"/>
</dbReference>
<evidence type="ECO:0000256" key="4">
    <source>
        <dbReference type="ARBA" id="ARBA00018111"/>
    </source>
</evidence>
<gene>
    <name evidence="6" type="primary">recX</name>
    <name evidence="10" type="ORF">BG261_04175</name>
</gene>
<dbReference type="InterPro" id="IPR053925">
    <property type="entry name" value="RecX_HTH_3rd"/>
</dbReference>
<comment type="subcellular location">
    <subcellularLocation>
        <location evidence="2 6">Cytoplasm</location>
    </subcellularLocation>
</comment>
<dbReference type="PANTHER" id="PTHR33602">
    <property type="entry name" value="REGULATORY PROTEIN RECX FAMILY PROTEIN"/>
    <property type="match status" value="1"/>
</dbReference>
<proteinExistence type="inferred from homology"/>
<dbReference type="InterPro" id="IPR036388">
    <property type="entry name" value="WH-like_DNA-bd_sf"/>
</dbReference>
<evidence type="ECO:0000256" key="6">
    <source>
        <dbReference type="HAMAP-Rule" id="MF_01114"/>
    </source>
</evidence>
<dbReference type="InterPro" id="IPR053924">
    <property type="entry name" value="RecX_HTH_2nd"/>
</dbReference>
<dbReference type="InterPro" id="IPR053926">
    <property type="entry name" value="RecX_HTH_1st"/>
</dbReference>
<reference evidence="11" key="1">
    <citation type="submission" date="2016-09" db="EMBL/GenBank/DDBJ databases">
        <title>Draft genome sequence of a novel species of the family Streptococcaceae isolated from flowers.</title>
        <authorList>
            <person name="Chuah L.-O."/>
            <person name="Yap K.-P."/>
            <person name="Thong K.L."/>
            <person name="Liong M.T."/>
            <person name="Ahmad R."/>
            <person name="Rusul G."/>
        </authorList>
    </citation>
    <scope>NUCLEOTIDE SEQUENCE [LARGE SCALE GENOMIC DNA]</scope>
    <source>
        <strain evidence="11">DF1</strain>
    </source>
</reference>
<evidence type="ECO:0000256" key="5">
    <source>
        <dbReference type="ARBA" id="ARBA00022490"/>
    </source>
</evidence>
<dbReference type="Proteomes" id="UP000178622">
    <property type="component" value="Unassembled WGS sequence"/>
</dbReference>
<dbReference type="PANTHER" id="PTHR33602:SF1">
    <property type="entry name" value="REGULATORY PROTEIN RECX FAMILY PROTEIN"/>
    <property type="match status" value="1"/>
</dbReference>
<dbReference type="STRING" id="1859473.BG261_04175"/>
<dbReference type="EMBL" id="MKIR01000021">
    <property type="protein sequence ID" value="OFI49078.1"/>
    <property type="molecule type" value="Genomic_DNA"/>
</dbReference>
<dbReference type="Pfam" id="PF21981">
    <property type="entry name" value="RecX_HTH3"/>
    <property type="match status" value="1"/>
</dbReference>
<comment type="function">
    <text evidence="1 6">Modulates RecA activity.</text>
</comment>
<dbReference type="AlphaFoldDB" id="A0A1E8GNJ0"/>
<name>A0A1E8GNJ0_9LACT</name>
<dbReference type="InterPro" id="IPR003783">
    <property type="entry name" value="Regulatory_RecX"/>
</dbReference>
<evidence type="ECO:0000259" key="8">
    <source>
        <dbReference type="Pfam" id="PF21981"/>
    </source>
</evidence>
<dbReference type="Gene3D" id="1.10.10.10">
    <property type="entry name" value="Winged helix-like DNA-binding domain superfamily/Winged helix DNA-binding domain"/>
    <property type="match status" value="4"/>
</dbReference>
<feature type="domain" description="RecX second three-helical" evidence="7">
    <location>
        <begin position="105"/>
        <end position="144"/>
    </location>
</feature>
<dbReference type="GO" id="GO:0006282">
    <property type="term" value="P:regulation of DNA repair"/>
    <property type="evidence" value="ECO:0007669"/>
    <property type="project" value="UniProtKB-UniRule"/>
</dbReference>
<evidence type="ECO:0000256" key="1">
    <source>
        <dbReference type="ARBA" id="ARBA00003529"/>
    </source>
</evidence>
<accession>A0A1E8GNJ0</accession>
<keyword evidence="5 6" id="KW-0963">Cytoplasm</keyword>
<evidence type="ECO:0000313" key="11">
    <source>
        <dbReference type="Proteomes" id="UP000178622"/>
    </source>
</evidence>
<dbReference type="HAMAP" id="MF_01114">
    <property type="entry name" value="RecX"/>
    <property type="match status" value="1"/>
</dbReference>
<evidence type="ECO:0000313" key="10">
    <source>
        <dbReference type="EMBL" id="OFI49078.1"/>
    </source>
</evidence>
<dbReference type="OrthoDB" id="5421057at2"/>
<feature type="domain" description="RecX third three-helical" evidence="8">
    <location>
        <begin position="212"/>
        <end position="257"/>
    </location>
</feature>
<protein>
    <recommendedName>
        <fullName evidence="4 6">Regulatory protein RecX</fullName>
    </recommendedName>
</protein>
<dbReference type="GO" id="GO:0005737">
    <property type="term" value="C:cytoplasm"/>
    <property type="evidence" value="ECO:0007669"/>
    <property type="project" value="UniProtKB-SubCell"/>
</dbReference>
<dbReference type="Pfam" id="PF21982">
    <property type="entry name" value="RecX_HTH1"/>
    <property type="match status" value="1"/>
</dbReference>
<dbReference type="Pfam" id="PF02631">
    <property type="entry name" value="RecX_HTH2"/>
    <property type="match status" value="1"/>
</dbReference>
<organism evidence="10 11">
    <name type="scientific">Floricoccus tropicus</name>
    <dbReference type="NCBI Taxonomy" id="1859473"/>
    <lineage>
        <taxon>Bacteria</taxon>
        <taxon>Bacillati</taxon>
        <taxon>Bacillota</taxon>
        <taxon>Bacilli</taxon>
        <taxon>Lactobacillales</taxon>
        <taxon>Streptococcaceae</taxon>
        <taxon>Floricoccus</taxon>
    </lineage>
</organism>
<comment type="similarity">
    <text evidence="3 6">Belongs to the RecX family.</text>
</comment>
<sequence length="264" mass="30991">MIKITAIEKKKRLYKVEFDKHDTIYVTEDTVVKYMMSRAAEYSEKQLKEIIEFANFSRGKNLAIYYISFKMRTKVEVIKYLQEHEIDNRQIARIIDELESSKYIDDASYTESFINSKINSQTNGPYQIKQKLSTKGIKTDLIDEIMSQTYTRESQVDVATNIAEKLVMQKYSKLPLKMLKIKINQSLVTKGFSYDIAKTAIESLELESDSEQESDLIQSEIEKSLRKYGRKYGGYDLKQRVIQSLARKGFDFDTINRELREYDF</sequence>